<gene>
    <name evidence="5" type="ORF">SAMN02746098_01265</name>
</gene>
<reference evidence="6" key="1">
    <citation type="submission" date="2016-11" db="EMBL/GenBank/DDBJ databases">
        <authorList>
            <person name="Varghese N."/>
            <person name="Submissions S."/>
        </authorList>
    </citation>
    <scope>NUCLEOTIDE SEQUENCE [LARGE SCALE GENOMIC DNA]</scope>
    <source>
        <strain evidence="6">DSM 15449</strain>
    </source>
</reference>
<dbReference type="GO" id="GO:0005524">
    <property type="term" value="F:ATP binding"/>
    <property type="evidence" value="ECO:0007669"/>
    <property type="project" value="InterPro"/>
</dbReference>
<dbReference type="AlphaFoldDB" id="A0A1M5V9Q3"/>
<proteinExistence type="predicted"/>
<evidence type="ECO:0000256" key="3">
    <source>
        <dbReference type="ARBA" id="ARBA00022741"/>
    </source>
</evidence>
<evidence type="ECO:0000313" key="5">
    <source>
        <dbReference type="EMBL" id="SHH71960.1"/>
    </source>
</evidence>
<keyword evidence="4 5" id="KW-0418">Kinase</keyword>
<evidence type="ECO:0000256" key="4">
    <source>
        <dbReference type="ARBA" id="ARBA00022777"/>
    </source>
</evidence>
<keyword evidence="1" id="KW-0723">Serine/threonine-protein kinase</keyword>
<dbReference type="Pfam" id="PF03618">
    <property type="entry name" value="Kinase-PPPase"/>
    <property type="match status" value="1"/>
</dbReference>
<dbReference type="InterPro" id="IPR005177">
    <property type="entry name" value="Kinase-pyrophosphorylase"/>
</dbReference>
<keyword evidence="6" id="KW-1185">Reference proteome</keyword>
<keyword evidence="2" id="KW-0808">Transferase</keyword>
<keyword evidence="3" id="KW-0547">Nucleotide-binding</keyword>
<name>A0A1M5V9Q3_9FIRM</name>
<protein>
    <submittedName>
        <fullName evidence="5">Kinase/pyrophosphorylase</fullName>
    </submittedName>
</protein>
<dbReference type="PANTHER" id="PTHR31756:SF3">
    <property type="entry name" value="PYRUVATE, PHOSPHATE DIKINASE REGULATORY PROTEIN 1, CHLOROPLASTIC"/>
    <property type="match status" value="1"/>
</dbReference>
<sequence length="106" mass="12200">MVPEVAPDKLFSIHLTKLIGSTLRAELLNYIRTKCFKPRFRRNNRLGDLDRIMRELKYARSIMKRIGCPIIDATGKAIEETEGIVLRNCRLSQALTPDKGRRSLCK</sequence>
<dbReference type="GO" id="GO:0004674">
    <property type="term" value="F:protein serine/threonine kinase activity"/>
    <property type="evidence" value="ECO:0007669"/>
    <property type="project" value="UniProtKB-KW"/>
</dbReference>
<accession>A0A1M5V9Q3</accession>
<dbReference type="STRING" id="1121420.SAMN02746098_01265"/>
<dbReference type="PANTHER" id="PTHR31756">
    <property type="entry name" value="PYRUVATE, PHOSPHATE DIKINASE REGULATORY PROTEIN 1, CHLOROPLASTIC"/>
    <property type="match status" value="1"/>
</dbReference>
<dbReference type="EMBL" id="FQXJ01000004">
    <property type="protein sequence ID" value="SHH71960.1"/>
    <property type="molecule type" value="Genomic_DNA"/>
</dbReference>
<dbReference type="Proteomes" id="UP000183954">
    <property type="component" value="Unassembled WGS sequence"/>
</dbReference>
<evidence type="ECO:0000313" key="6">
    <source>
        <dbReference type="Proteomes" id="UP000183954"/>
    </source>
</evidence>
<evidence type="ECO:0000256" key="2">
    <source>
        <dbReference type="ARBA" id="ARBA00022679"/>
    </source>
</evidence>
<organism evidence="5 6">
    <name type="scientific">Desulfosporosinus lacus DSM 15449</name>
    <dbReference type="NCBI Taxonomy" id="1121420"/>
    <lineage>
        <taxon>Bacteria</taxon>
        <taxon>Bacillati</taxon>
        <taxon>Bacillota</taxon>
        <taxon>Clostridia</taxon>
        <taxon>Eubacteriales</taxon>
        <taxon>Desulfitobacteriaceae</taxon>
        <taxon>Desulfosporosinus</taxon>
    </lineage>
</organism>
<evidence type="ECO:0000256" key="1">
    <source>
        <dbReference type="ARBA" id="ARBA00022527"/>
    </source>
</evidence>